<dbReference type="InterPro" id="IPR011425">
    <property type="entry name" value="Med9"/>
</dbReference>
<keyword evidence="7 9" id="KW-0539">Nucleus</keyword>
<dbReference type="Gene3D" id="6.10.280.10">
    <property type="entry name" value="Mediator complex, subunit Med21"/>
    <property type="match status" value="1"/>
</dbReference>
<proteinExistence type="inferred from homology"/>
<keyword evidence="6 9" id="KW-0804">Transcription</keyword>
<evidence type="ECO:0000256" key="1">
    <source>
        <dbReference type="ARBA" id="ARBA00004123"/>
    </source>
</evidence>
<feature type="compositionally biased region" description="Basic and acidic residues" evidence="10">
    <location>
        <begin position="123"/>
        <end position="136"/>
    </location>
</feature>
<dbReference type="Pfam" id="PF07544">
    <property type="entry name" value="Med9"/>
    <property type="match status" value="1"/>
</dbReference>
<dbReference type="eggNOG" id="ENOG502SW8C">
    <property type="taxonomic scope" value="Eukaryota"/>
</dbReference>
<feature type="region of interest" description="Disordered" evidence="10">
    <location>
        <begin position="47"/>
        <end position="69"/>
    </location>
</feature>
<evidence type="ECO:0000256" key="2">
    <source>
        <dbReference type="ARBA" id="ARBA00008089"/>
    </source>
</evidence>
<evidence type="ECO:0000256" key="6">
    <source>
        <dbReference type="ARBA" id="ARBA00023163"/>
    </source>
</evidence>
<gene>
    <name evidence="9" type="primary">MED9</name>
    <name evidence="11" type="ORF">EPUS_06381</name>
</gene>
<evidence type="ECO:0000256" key="5">
    <source>
        <dbReference type="ARBA" id="ARBA00023159"/>
    </source>
</evidence>
<dbReference type="GeneID" id="19241323"/>
<evidence type="ECO:0000313" key="11">
    <source>
        <dbReference type="EMBL" id="ERF74112.1"/>
    </source>
</evidence>
<comment type="subunit">
    <text evidence="3 9">Component of the Mediator complex.</text>
</comment>
<comment type="similarity">
    <text evidence="2 9">Belongs to the Mediator complex subunit 9 family.</text>
</comment>
<dbReference type="EMBL" id="KE720896">
    <property type="protein sequence ID" value="ERF74112.1"/>
    <property type="molecule type" value="Genomic_DNA"/>
</dbReference>
<reference evidence="12" key="1">
    <citation type="journal article" date="2014" name="BMC Genomics">
        <title>Genome characteristics reveal the impact of lichenization on lichen-forming fungus Endocarpon pusillum Hedwig (Verrucariales, Ascomycota).</title>
        <authorList>
            <person name="Wang Y.-Y."/>
            <person name="Liu B."/>
            <person name="Zhang X.-Y."/>
            <person name="Zhou Q.-M."/>
            <person name="Zhang T."/>
            <person name="Li H."/>
            <person name="Yu Y.-F."/>
            <person name="Zhang X.-L."/>
            <person name="Hao X.-Y."/>
            <person name="Wang M."/>
            <person name="Wang L."/>
            <person name="Wei J.-C."/>
        </authorList>
    </citation>
    <scope>NUCLEOTIDE SEQUENCE [LARGE SCALE GENOMIC DNA]</scope>
    <source>
        <strain evidence="12">Z07020 / HMAS-L-300199</strain>
    </source>
</reference>
<dbReference type="RefSeq" id="XP_007800244.1">
    <property type="nucleotide sequence ID" value="XM_007802053.1"/>
</dbReference>
<comment type="function">
    <text evidence="8 9">Component of the Mediator complex, a coactivator involved in the regulated transcription of nearly all RNA polymerase II-dependent genes. Mediator functions as a bridge to convey information from gene-specific regulatory proteins to the basal RNA polymerase II transcription machinery. Mediator is recruited to promoters by direct interactions with regulatory proteins and serves as a scaffold for the assembly of a functional preinitiation complex with RNA polymerase II and the general transcription factors.</text>
</comment>
<feature type="compositionally biased region" description="Low complexity" evidence="10">
    <location>
        <begin position="1"/>
        <end position="19"/>
    </location>
</feature>
<keyword evidence="4 9" id="KW-0805">Transcription regulation</keyword>
<evidence type="ECO:0000256" key="7">
    <source>
        <dbReference type="ARBA" id="ARBA00023242"/>
    </source>
</evidence>
<feature type="region of interest" description="Disordered" evidence="10">
    <location>
        <begin position="123"/>
        <end position="145"/>
    </location>
</feature>
<keyword evidence="5 9" id="KW-0010">Activator</keyword>
<dbReference type="SUPFAM" id="SSF140718">
    <property type="entry name" value="Mediator hinge subcomplex-like"/>
    <property type="match status" value="1"/>
</dbReference>
<evidence type="ECO:0000256" key="10">
    <source>
        <dbReference type="SAM" id="MobiDB-lite"/>
    </source>
</evidence>
<evidence type="ECO:0000256" key="9">
    <source>
        <dbReference type="RuleBase" id="RU364145"/>
    </source>
</evidence>
<feature type="region of interest" description="Disordered" evidence="10">
    <location>
        <begin position="1"/>
        <end position="24"/>
    </location>
</feature>
<dbReference type="GO" id="GO:0016592">
    <property type="term" value="C:mediator complex"/>
    <property type="evidence" value="ECO:0007669"/>
    <property type="project" value="InterPro"/>
</dbReference>
<dbReference type="InterPro" id="IPR037212">
    <property type="entry name" value="Med7/Med21-like"/>
</dbReference>
<accession>U1G9E9</accession>
<name>U1G9E9_ENDPU</name>
<dbReference type="GO" id="GO:0003712">
    <property type="term" value="F:transcription coregulator activity"/>
    <property type="evidence" value="ECO:0007669"/>
    <property type="project" value="InterPro"/>
</dbReference>
<dbReference type="OMA" id="IRIQKAH"/>
<sequence>MPTTPKPALTPSTPSTSTVPFPPPQTFDILPQIYDLVTRLPHASLVTQTTTSTSTPHPSTTDPLDPKDLPQAAVPIKLKIQKAKAAVSTLPDVERSIEEQEDEIQELQKRIGRLRSVLGELGRRASEGKREGDVKGEAGLMEGME</sequence>
<evidence type="ECO:0000256" key="8">
    <source>
        <dbReference type="ARBA" id="ARBA00025687"/>
    </source>
</evidence>
<dbReference type="GO" id="GO:0006357">
    <property type="term" value="P:regulation of transcription by RNA polymerase II"/>
    <property type="evidence" value="ECO:0007669"/>
    <property type="project" value="InterPro"/>
</dbReference>
<feature type="compositionally biased region" description="Low complexity" evidence="10">
    <location>
        <begin position="47"/>
        <end position="63"/>
    </location>
</feature>
<evidence type="ECO:0000313" key="12">
    <source>
        <dbReference type="Proteomes" id="UP000019373"/>
    </source>
</evidence>
<evidence type="ECO:0000256" key="4">
    <source>
        <dbReference type="ARBA" id="ARBA00023015"/>
    </source>
</evidence>
<evidence type="ECO:0000256" key="3">
    <source>
        <dbReference type="ARBA" id="ARBA00011837"/>
    </source>
</evidence>
<dbReference type="HOGENOM" id="CLU_097220_1_0_1"/>
<dbReference type="Proteomes" id="UP000019373">
    <property type="component" value="Unassembled WGS sequence"/>
</dbReference>
<comment type="subcellular location">
    <subcellularLocation>
        <location evidence="1 9">Nucleus</location>
    </subcellularLocation>
</comment>
<protein>
    <recommendedName>
        <fullName evidence="9">Mediator of RNA polymerase II transcription subunit 9</fullName>
    </recommendedName>
    <alternativeName>
        <fullName evidence="9">Mediator complex subunit 9</fullName>
    </alternativeName>
</protein>
<keyword evidence="12" id="KW-1185">Reference proteome</keyword>
<dbReference type="AlphaFoldDB" id="U1G9E9"/>
<dbReference type="OrthoDB" id="5414694at2759"/>
<organism evidence="11 12">
    <name type="scientific">Endocarpon pusillum (strain Z07020 / HMAS-L-300199)</name>
    <name type="common">Lichen-forming fungus</name>
    <dbReference type="NCBI Taxonomy" id="1263415"/>
    <lineage>
        <taxon>Eukaryota</taxon>
        <taxon>Fungi</taxon>
        <taxon>Dikarya</taxon>
        <taxon>Ascomycota</taxon>
        <taxon>Pezizomycotina</taxon>
        <taxon>Eurotiomycetes</taxon>
        <taxon>Chaetothyriomycetidae</taxon>
        <taxon>Verrucariales</taxon>
        <taxon>Verrucariaceae</taxon>
        <taxon>Endocarpon</taxon>
    </lineage>
</organism>